<reference evidence="13 14" key="1">
    <citation type="journal article" date="2011" name="J. Bacteriol.">
        <title>Genome sequence of Chthoniobacter flavus Ellin428, an aerobic heterotrophic soil bacterium.</title>
        <authorList>
            <person name="Kant R."/>
            <person name="van Passel M.W."/>
            <person name="Palva A."/>
            <person name="Lucas S."/>
            <person name="Lapidus A."/>
            <person name="Glavina Del Rio T."/>
            <person name="Dalin E."/>
            <person name="Tice H."/>
            <person name="Bruce D."/>
            <person name="Goodwin L."/>
            <person name="Pitluck S."/>
            <person name="Larimer F.W."/>
            <person name="Land M.L."/>
            <person name="Hauser L."/>
            <person name="Sangwan P."/>
            <person name="de Vos W.M."/>
            <person name="Janssen P.H."/>
            <person name="Smidt H."/>
        </authorList>
    </citation>
    <scope>NUCLEOTIDE SEQUENCE [LARGE SCALE GENOMIC DNA]</scope>
    <source>
        <strain evidence="13 14">Ellin428</strain>
    </source>
</reference>
<dbReference type="GO" id="GO:0016208">
    <property type="term" value="F:AMP binding"/>
    <property type="evidence" value="ECO:0007669"/>
    <property type="project" value="TreeGrafter"/>
</dbReference>
<keyword evidence="7 11" id="KW-0963">Cytoplasm</keyword>
<comment type="function">
    <text evidence="2 11">Catalyzes a salvage reaction resulting in the formation of AMP, that is energically less costly than de novo synthesis.</text>
</comment>
<name>B4D3Q0_9BACT</name>
<dbReference type="Gene3D" id="3.40.50.2020">
    <property type="match status" value="1"/>
</dbReference>
<feature type="domain" description="Phosphoribosyltransferase" evidence="12">
    <location>
        <begin position="74"/>
        <end position="170"/>
    </location>
</feature>
<accession>B4D3Q0</accession>
<organism evidence="13 14">
    <name type="scientific">Chthoniobacter flavus Ellin428</name>
    <dbReference type="NCBI Taxonomy" id="497964"/>
    <lineage>
        <taxon>Bacteria</taxon>
        <taxon>Pseudomonadati</taxon>
        <taxon>Verrucomicrobiota</taxon>
        <taxon>Spartobacteria</taxon>
        <taxon>Chthoniobacterales</taxon>
        <taxon>Chthoniobacteraceae</taxon>
        <taxon>Chthoniobacter</taxon>
    </lineage>
</organism>
<gene>
    <name evidence="11" type="primary">apt</name>
    <name evidence="13" type="ORF">CfE428DRAFT_3538</name>
</gene>
<dbReference type="PANTHER" id="PTHR32315">
    <property type="entry name" value="ADENINE PHOSPHORIBOSYLTRANSFERASE"/>
    <property type="match status" value="1"/>
</dbReference>
<evidence type="ECO:0000259" key="12">
    <source>
        <dbReference type="Pfam" id="PF00156"/>
    </source>
</evidence>
<dbReference type="GO" id="GO:0002055">
    <property type="term" value="F:adenine binding"/>
    <property type="evidence" value="ECO:0007669"/>
    <property type="project" value="TreeGrafter"/>
</dbReference>
<sequence length="193" mass="20831">MFCLSSSPILCHKPSPMPSDSDLQILRSAIRDVVDFPKPGIVFKDITPVLADAKLFRLAIDCFAEATRAAGAEKVVGIDARGFLFGAAVAYQLGLGFVPIRKKGKLPYKTQSAAYTLEYGEAVVEMHVDAVQPGEKVVLIDDLLATGGTAAAAIKLIELMGAKLVEAQFLIELDFLQGRVNLPADRVRAFLHF</sequence>
<evidence type="ECO:0000256" key="3">
    <source>
        <dbReference type="ARBA" id="ARBA00004496"/>
    </source>
</evidence>
<comment type="pathway">
    <text evidence="4 11">Purine metabolism; AMP biosynthesis via salvage pathway; AMP from adenine: step 1/1.</text>
</comment>
<dbReference type="InParanoid" id="B4D3Q0"/>
<comment type="similarity">
    <text evidence="5 11">Belongs to the purine/pyrimidine phosphoribosyltransferase family.</text>
</comment>
<dbReference type="GO" id="GO:0044209">
    <property type="term" value="P:AMP salvage"/>
    <property type="evidence" value="ECO:0007669"/>
    <property type="project" value="UniProtKB-UniRule"/>
</dbReference>
<comment type="subunit">
    <text evidence="11">Homodimer.</text>
</comment>
<keyword evidence="10 11" id="KW-0660">Purine salvage</keyword>
<comment type="caution">
    <text evidence="13">The sequence shown here is derived from an EMBL/GenBank/DDBJ whole genome shotgun (WGS) entry which is preliminary data.</text>
</comment>
<dbReference type="InterPro" id="IPR050054">
    <property type="entry name" value="UPRTase/APRTase"/>
</dbReference>
<evidence type="ECO:0000256" key="9">
    <source>
        <dbReference type="ARBA" id="ARBA00022679"/>
    </source>
</evidence>
<dbReference type="STRING" id="497964.CfE428DRAFT_3538"/>
<evidence type="ECO:0000256" key="11">
    <source>
        <dbReference type="HAMAP-Rule" id="MF_00004"/>
    </source>
</evidence>
<keyword evidence="14" id="KW-1185">Reference proteome</keyword>
<dbReference type="SUPFAM" id="SSF53271">
    <property type="entry name" value="PRTase-like"/>
    <property type="match status" value="1"/>
</dbReference>
<protein>
    <recommendedName>
        <fullName evidence="6 11">Adenine phosphoribosyltransferase</fullName>
        <shortName evidence="11">APRT</shortName>
        <ecNumber evidence="6 11">2.4.2.7</ecNumber>
    </recommendedName>
</protein>
<evidence type="ECO:0000256" key="4">
    <source>
        <dbReference type="ARBA" id="ARBA00004659"/>
    </source>
</evidence>
<evidence type="ECO:0000256" key="7">
    <source>
        <dbReference type="ARBA" id="ARBA00022490"/>
    </source>
</evidence>
<comment type="catalytic activity">
    <reaction evidence="1 11">
        <text>AMP + diphosphate = 5-phospho-alpha-D-ribose 1-diphosphate + adenine</text>
        <dbReference type="Rhea" id="RHEA:16609"/>
        <dbReference type="ChEBI" id="CHEBI:16708"/>
        <dbReference type="ChEBI" id="CHEBI:33019"/>
        <dbReference type="ChEBI" id="CHEBI:58017"/>
        <dbReference type="ChEBI" id="CHEBI:456215"/>
        <dbReference type="EC" id="2.4.2.7"/>
    </reaction>
</comment>
<keyword evidence="9 11" id="KW-0808">Transferase</keyword>
<evidence type="ECO:0000256" key="10">
    <source>
        <dbReference type="ARBA" id="ARBA00022726"/>
    </source>
</evidence>
<dbReference type="EMBL" id="ABVL01000010">
    <property type="protein sequence ID" value="EDY18880.1"/>
    <property type="molecule type" value="Genomic_DNA"/>
</dbReference>
<proteinExistence type="inferred from homology"/>
<dbReference type="FunCoup" id="B4D3Q0">
    <property type="interactions" value="401"/>
</dbReference>
<dbReference type="GO" id="GO:0006166">
    <property type="term" value="P:purine ribonucleoside salvage"/>
    <property type="evidence" value="ECO:0007669"/>
    <property type="project" value="UniProtKB-UniRule"/>
</dbReference>
<evidence type="ECO:0000256" key="8">
    <source>
        <dbReference type="ARBA" id="ARBA00022676"/>
    </source>
</evidence>
<dbReference type="GO" id="GO:0003999">
    <property type="term" value="F:adenine phosphoribosyltransferase activity"/>
    <property type="evidence" value="ECO:0007669"/>
    <property type="project" value="UniProtKB-UniRule"/>
</dbReference>
<evidence type="ECO:0000256" key="5">
    <source>
        <dbReference type="ARBA" id="ARBA00008391"/>
    </source>
</evidence>
<dbReference type="GO" id="GO:0005737">
    <property type="term" value="C:cytoplasm"/>
    <property type="evidence" value="ECO:0007669"/>
    <property type="project" value="UniProtKB-SubCell"/>
</dbReference>
<dbReference type="NCBIfam" id="NF002636">
    <property type="entry name" value="PRK02304.1-5"/>
    <property type="match status" value="1"/>
</dbReference>
<dbReference type="InterPro" id="IPR005764">
    <property type="entry name" value="Ade_phspho_trans"/>
</dbReference>
<dbReference type="CDD" id="cd06223">
    <property type="entry name" value="PRTases_typeI"/>
    <property type="match status" value="1"/>
</dbReference>
<dbReference type="InterPro" id="IPR029057">
    <property type="entry name" value="PRTase-like"/>
</dbReference>
<dbReference type="NCBIfam" id="NF002634">
    <property type="entry name" value="PRK02304.1-3"/>
    <property type="match status" value="1"/>
</dbReference>
<evidence type="ECO:0000256" key="2">
    <source>
        <dbReference type="ARBA" id="ARBA00003968"/>
    </source>
</evidence>
<dbReference type="FunFam" id="3.40.50.2020:FF:000021">
    <property type="entry name" value="Adenine phosphoribosyltransferase"/>
    <property type="match status" value="1"/>
</dbReference>
<evidence type="ECO:0000313" key="13">
    <source>
        <dbReference type="EMBL" id="EDY18880.1"/>
    </source>
</evidence>
<dbReference type="Pfam" id="PF00156">
    <property type="entry name" value="Pribosyltran"/>
    <property type="match status" value="1"/>
</dbReference>
<dbReference type="Proteomes" id="UP000005824">
    <property type="component" value="Unassembled WGS sequence"/>
</dbReference>
<dbReference type="PANTHER" id="PTHR32315:SF3">
    <property type="entry name" value="ADENINE PHOSPHORIBOSYLTRANSFERASE"/>
    <property type="match status" value="1"/>
</dbReference>
<dbReference type="HAMAP" id="MF_00004">
    <property type="entry name" value="Aden_phosphoribosyltr"/>
    <property type="match status" value="1"/>
</dbReference>
<dbReference type="AlphaFoldDB" id="B4D3Q0"/>
<dbReference type="EC" id="2.4.2.7" evidence="6 11"/>
<dbReference type="eggNOG" id="COG0503">
    <property type="taxonomic scope" value="Bacteria"/>
</dbReference>
<evidence type="ECO:0000256" key="6">
    <source>
        <dbReference type="ARBA" id="ARBA00011893"/>
    </source>
</evidence>
<dbReference type="InterPro" id="IPR000836">
    <property type="entry name" value="PRTase_dom"/>
</dbReference>
<keyword evidence="8 11" id="KW-0328">Glycosyltransferase</keyword>
<dbReference type="NCBIfam" id="TIGR01090">
    <property type="entry name" value="apt"/>
    <property type="match status" value="1"/>
</dbReference>
<dbReference type="GO" id="GO:0006168">
    <property type="term" value="P:adenine salvage"/>
    <property type="evidence" value="ECO:0007669"/>
    <property type="project" value="InterPro"/>
</dbReference>
<evidence type="ECO:0000313" key="14">
    <source>
        <dbReference type="Proteomes" id="UP000005824"/>
    </source>
</evidence>
<dbReference type="UniPathway" id="UPA00588">
    <property type="reaction ID" value="UER00646"/>
</dbReference>
<evidence type="ECO:0000256" key="1">
    <source>
        <dbReference type="ARBA" id="ARBA00000868"/>
    </source>
</evidence>
<comment type="subcellular location">
    <subcellularLocation>
        <location evidence="3 11">Cytoplasm</location>
    </subcellularLocation>
</comment>